<dbReference type="PANTHER" id="PTHR30151">
    <property type="entry name" value="ALKANE SULFONATE ABC TRANSPORTER-RELATED, MEMBRANE SUBUNIT"/>
    <property type="match status" value="1"/>
</dbReference>
<dbReference type="Pfam" id="PF00528">
    <property type="entry name" value="BPD_transp_1"/>
    <property type="match status" value="1"/>
</dbReference>
<evidence type="ECO:0000256" key="1">
    <source>
        <dbReference type="ARBA" id="ARBA00004651"/>
    </source>
</evidence>
<feature type="transmembrane region" description="Helical" evidence="7">
    <location>
        <begin position="162"/>
        <end position="181"/>
    </location>
</feature>
<dbReference type="GO" id="GO:0042918">
    <property type="term" value="P:alkanesulfonate transmembrane transport"/>
    <property type="evidence" value="ECO:0007669"/>
    <property type="project" value="UniProtKB-ARBA"/>
</dbReference>
<evidence type="ECO:0000256" key="2">
    <source>
        <dbReference type="ARBA" id="ARBA00022448"/>
    </source>
</evidence>
<evidence type="ECO:0000256" key="4">
    <source>
        <dbReference type="ARBA" id="ARBA00022692"/>
    </source>
</evidence>
<dbReference type="RefSeq" id="WP_135114018.1">
    <property type="nucleotide sequence ID" value="NZ_JADGLL010000010.1"/>
</dbReference>
<dbReference type="OrthoDB" id="3173654at2"/>
<evidence type="ECO:0000259" key="9">
    <source>
        <dbReference type="PROSITE" id="PS50928"/>
    </source>
</evidence>
<evidence type="ECO:0000256" key="7">
    <source>
        <dbReference type="RuleBase" id="RU363032"/>
    </source>
</evidence>
<feature type="transmembrane region" description="Helical" evidence="7">
    <location>
        <begin position="202"/>
        <end position="232"/>
    </location>
</feature>
<comment type="subcellular location">
    <subcellularLocation>
        <location evidence="1 7">Cell membrane</location>
        <topology evidence="1 7">Multi-pass membrane protein</topology>
    </subcellularLocation>
</comment>
<feature type="transmembrane region" description="Helical" evidence="7">
    <location>
        <begin position="28"/>
        <end position="48"/>
    </location>
</feature>
<keyword evidence="5 7" id="KW-1133">Transmembrane helix</keyword>
<evidence type="ECO:0000256" key="6">
    <source>
        <dbReference type="ARBA" id="ARBA00023136"/>
    </source>
</evidence>
<keyword evidence="2 7" id="KW-0813">Transport</keyword>
<comment type="similarity">
    <text evidence="7">Belongs to the binding-protein-dependent transport system permease family.</text>
</comment>
<evidence type="ECO:0000256" key="8">
    <source>
        <dbReference type="SAM" id="MobiDB-lite"/>
    </source>
</evidence>
<dbReference type="CDD" id="cd06261">
    <property type="entry name" value="TM_PBP2"/>
    <property type="match status" value="1"/>
</dbReference>
<evidence type="ECO:0000256" key="5">
    <source>
        <dbReference type="ARBA" id="ARBA00022989"/>
    </source>
</evidence>
<evidence type="ECO:0000256" key="3">
    <source>
        <dbReference type="ARBA" id="ARBA00022475"/>
    </source>
</evidence>
<feature type="compositionally biased region" description="Low complexity" evidence="8">
    <location>
        <begin position="1"/>
        <end position="12"/>
    </location>
</feature>
<dbReference type="InterPro" id="IPR000515">
    <property type="entry name" value="MetI-like"/>
</dbReference>
<proteinExistence type="inferred from homology"/>
<protein>
    <submittedName>
        <fullName evidence="10">ABC transporter permease</fullName>
    </submittedName>
</protein>
<organism evidence="10 11">
    <name type="scientific">Microbacterium paludicola</name>
    <dbReference type="NCBI Taxonomy" id="300019"/>
    <lineage>
        <taxon>Bacteria</taxon>
        <taxon>Bacillati</taxon>
        <taxon>Actinomycetota</taxon>
        <taxon>Actinomycetes</taxon>
        <taxon>Micrococcales</taxon>
        <taxon>Microbacteriaceae</taxon>
        <taxon>Microbacterium</taxon>
    </lineage>
</organism>
<dbReference type="EMBL" id="SPQB01000010">
    <property type="protein sequence ID" value="TFU33354.1"/>
    <property type="molecule type" value="Genomic_DNA"/>
</dbReference>
<sequence length="295" mass="31188">MTATATPLTAAPAAPPRPRRRGSPGRSAAARVALGLVVPILFVLFWHIGRQIELELPFGIRMGYLPYPVDVAVTLWDFAFGGLRDDAFSATLWQHLGASAARVGAGFGIAALIGVPVGVLMGRFYTVDTLLDPFINLIRPIPATAWVPLVALLIGIGDQATIFLITLSAFFPIVLGAASGTRQVSERLVEAARMLGTTRAAVLWRVMVPAAAPAIMNGLRVGLGLAWVVLVLGETTGVNEGLGATITLARDIVRTDLIVAGMIVIGLAGFLSDKLLSLVLRLMVGRRPVFQKGAR</sequence>
<comment type="caution">
    <text evidence="10">The sequence shown here is derived from an EMBL/GenBank/DDBJ whole genome shotgun (WGS) entry which is preliminary data.</text>
</comment>
<accession>A0A4Y9FVJ1</accession>
<evidence type="ECO:0000313" key="11">
    <source>
        <dbReference type="Proteomes" id="UP000298358"/>
    </source>
</evidence>
<keyword evidence="11" id="KW-1185">Reference proteome</keyword>
<dbReference type="GO" id="GO:0005886">
    <property type="term" value="C:plasma membrane"/>
    <property type="evidence" value="ECO:0007669"/>
    <property type="project" value="UniProtKB-SubCell"/>
</dbReference>
<dbReference type="SUPFAM" id="SSF161098">
    <property type="entry name" value="MetI-like"/>
    <property type="match status" value="1"/>
</dbReference>
<evidence type="ECO:0000313" key="10">
    <source>
        <dbReference type="EMBL" id="TFU33354.1"/>
    </source>
</evidence>
<feature type="region of interest" description="Disordered" evidence="8">
    <location>
        <begin position="1"/>
        <end position="25"/>
    </location>
</feature>
<gene>
    <name evidence="10" type="ORF">E4U02_06415</name>
</gene>
<feature type="domain" description="ABC transmembrane type-1" evidence="9">
    <location>
        <begin position="96"/>
        <end position="276"/>
    </location>
</feature>
<dbReference type="PROSITE" id="PS50928">
    <property type="entry name" value="ABC_TM1"/>
    <property type="match status" value="1"/>
</dbReference>
<keyword evidence="3" id="KW-1003">Cell membrane</keyword>
<dbReference type="FunFam" id="1.10.3720.10:FF:000003">
    <property type="entry name" value="Aliphatic sulfonate ABC transporter permease"/>
    <property type="match status" value="1"/>
</dbReference>
<feature type="transmembrane region" description="Helical" evidence="7">
    <location>
        <begin position="252"/>
        <end position="271"/>
    </location>
</feature>
<dbReference type="InterPro" id="IPR035906">
    <property type="entry name" value="MetI-like_sf"/>
</dbReference>
<keyword evidence="6 7" id="KW-0472">Membrane</keyword>
<feature type="transmembrane region" description="Helical" evidence="7">
    <location>
        <begin position="103"/>
        <end position="125"/>
    </location>
</feature>
<dbReference type="PANTHER" id="PTHR30151:SF0">
    <property type="entry name" value="ABC TRANSPORTER PERMEASE PROTEIN MJ0413-RELATED"/>
    <property type="match status" value="1"/>
</dbReference>
<dbReference type="Gene3D" id="1.10.3720.10">
    <property type="entry name" value="MetI-like"/>
    <property type="match status" value="1"/>
</dbReference>
<reference evidence="10 11" key="1">
    <citation type="submission" date="2019-03" db="EMBL/GenBank/DDBJ databases">
        <title>Diversity of the mouse oral microbiome.</title>
        <authorList>
            <person name="Joseph S."/>
            <person name="Aduse-Opoku J."/>
            <person name="Curtis M."/>
            <person name="Wade W."/>
            <person name="Hashim A."/>
        </authorList>
    </citation>
    <scope>NUCLEOTIDE SEQUENCE [LARGE SCALE GENOMIC DNA]</scope>
    <source>
        <strain evidence="10 11">P1012</strain>
    </source>
</reference>
<dbReference type="Proteomes" id="UP000298358">
    <property type="component" value="Unassembled WGS sequence"/>
</dbReference>
<feature type="transmembrane region" description="Helical" evidence="7">
    <location>
        <begin position="137"/>
        <end position="156"/>
    </location>
</feature>
<keyword evidence="4 7" id="KW-0812">Transmembrane</keyword>
<name>A0A4Y9FVJ1_9MICO</name>
<dbReference type="AlphaFoldDB" id="A0A4Y9FVJ1"/>